<evidence type="ECO:0008006" key="3">
    <source>
        <dbReference type="Google" id="ProtNLM"/>
    </source>
</evidence>
<dbReference type="InterPro" id="IPR052188">
    <property type="entry name" value="Ni-pincer_cofactor_biosynth"/>
</dbReference>
<dbReference type="SUPFAM" id="SSF52402">
    <property type="entry name" value="Adenine nucleotide alpha hydrolases-like"/>
    <property type="match status" value="1"/>
</dbReference>
<accession>A0A833DRW4</accession>
<comment type="caution">
    <text evidence="1">The sequence shown here is derived from an EMBL/GenBank/DDBJ whole genome shotgun (WGS) entry which is preliminary data.</text>
</comment>
<evidence type="ECO:0000313" key="2">
    <source>
        <dbReference type="Proteomes" id="UP000605144"/>
    </source>
</evidence>
<dbReference type="InterPro" id="IPR012121">
    <property type="entry name" value="ATPase_PP-loop_MJ1599"/>
</dbReference>
<gene>
    <name evidence="1" type="ORF">EYG76_04540</name>
</gene>
<dbReference type="AlphaFoldDB" id="A0A833DRW4"/>
<name>A0A833DRW4_9EURY</name>
<dbReference type="Proteomes" id="UP000605144">
    <property type="component" value="Unassembled WGS sequence"/>
</dbReference>
<protein>
    <recommendedName>
        <fullName evidence="3">PP-loop domain protein</fullName>
    </recommendedName>
</protein>
<reference evidence="1" key="1">
    <citation type="journal article" date="2020" name="ISME J.">
        <title>Gammaproteobacteria mediating utilization of methyl-, sulfur- and petroleum organic compounds in deep ocean hydrothermal plumes.</title>
        <authorList>
            <person name="Zhou Z."/>
            <person name="Liu Y."/>
            <person name="Pan J."/>
            <person name="Cron B.R."/>
            <person name="Toner B.M."/>
            <person name="Anantharaman K."/>
            <person name="Breier J.A."/>
            <person name="Dick G.J."/>
            <person name="Li M."/>
        </authorList>
    </citation>
    <scope>NUCLEOTIDE SEQUENCE</scope>
    <source>
        <strain evidence="1">SZUA-1385</strain>
    </source>
</reference>
<dbReference type="Gene3D" id="3.40.50.620">
    <property type="entry name" value="HUPs"/>
    <property type="match status" value="1"/>
</dbReference>
<dbReference type="PIRSF" id="PIRSF036668">
    <property type="entry name" value="ATPase_UCP036668"/>
    <property type="match status" value="1"/>
</dbReference>
<evidence type="ECO:0000313" key="1">
    <source>
        <dbReference type="EMBL" id="HIP17546.1"/>
    </source>
</evidence>
<organism evidence="1 2">
    <name type="scientific">Methanothermococcus okinawensis</name>
    <dbReference type="NCBI Taxonomy" id="155863"/>
    <lineage>
        <taxon>Archaea</taxon>
        <taxon>Methanobacteriati</taxon>
        <taxon>Methanobacteriota</taxon>
        <taxon>Methanomada group</taxon>
        <taxon>Methanococci</taxon>
        <taxon>Methanococcales</taxon>
        <taxon>Methanococcaceae</taxon>
        <taxon>Methanothermococcus</taxon>
    </lineage>
</organism>
<dbReference type="PANTHER" id="PTHR43169">
    <property type="entry name" value="EXSB FAMILY PROTEIN"/>
    <property type="match status" value="1"/>
</dbReference>
<dbReference type="InterPro" id="IPR014729">
    <property type="entry name" value="Rossmann-like_a/b/a_fold"/>
</dbReference>
<proteinExistence type="predicted"/>
<dbReference type="PANTHER" id="PTHR43169:SF3">
    <property type="entry name" value="ATPASE, PP-LOOP SUPERFAMILY-RELATED"/>
    <property type="match status" value="1"/>
</dbReference>
<sequence>MKEIIEENNKKVNSNKNFNGGNLKCEICLNTHNTAKIINHNGKNICIECYYSIKYPRNPKKMKEEIREILNNKLNDKRNKTPYNCIMSLSGGKDSIVALYLLIKEFNLKPLCITVDNNYLSKGAIENCYNITRYLNVDWMVLNRDFTELFNETILRGESPCRRCSELIMREIWRKAKMLNIDLIITGHELPFGTSPFKKMKDNITMVRLLTGYNLTDEDRHNILKELPWKNPELGGYTTNCLVLAPAIREFYKKYGFSFEYNRICAMVRYGLMDKKKALEVLKCPDVPKEIYEELKKRGLNIKK</sequence>
<dbReference type="EMBL" id="DQSV01000089">
    <property type="protein sequence ID" value="HIP17546.1"/>
    <property type="molecule type" value="Genomic_DNA"/>
</dbReference>